<dbReference type="CDD" id="cd17766">
    <property type="entry name" value="futalosine_nucleosidase_MqnB"/>
    <property type="match status" value="1"/>
</dbReference>
<comment type="function">
    <text evidence="1">Catalyzes the hydrolysis of futalosine (FL) to dehypoxanthine futalosine (DHFL) and hypoxanthine, a step in the biosynthesis of menaquinone (MK, vitamin K2).</text>
</comment>
<dbReference type="HAMAP" id="MF_00991">
    <property type="entry name" value="MqnB"/>
    <property type="match status" value="1"/>
</dbReference>
<dbReference type="NCBIfam" id="NF006087">
    <property type="entry name" value="PRK08236.1"/>
    <property type="match status" value="1"/>
</dbReference>
<proteinExistence type="inferred from homology"/>
<protein>
    <recommendedName>
        <fullName evidence="1 2">Futalosine hydrolase</fullName>
        <shortName evidence="1">FL hydrolase</shortName>
        <ecNumber evidence="1 2">3.2.2.26</ecNumber>
    </recommendedName>
    <alternativeName>
        <fullName evidence="1">Futalosine nucleosidase</fullName>
    </alternativeName>
    <alternativeName>
        <fullName evidence="1">Menaquinone biosynthetic enzyme MqnB</fullName>
    </alternativeName>
</protein>
<dbReference type="EC" id="3.2.2.26" evidence="1 2"/>
<gene>
    <name evidence="1" type="primary">mqnB</name>
    <name evidence="4" type="ORF">ACFQ3W_20165</name>
</gene>
<dbReference type="PANTHER" id="PTHR46832">
    <property type="entry name" value="5'-METHYLTHIOADENOSINE/S-ADENOSYLHOMOCYSTEINE NUCLEOSIDASE"/>
    <property type="match status" value="1"/>
</dbReference>
<dbReference type="GO" id="GO:0016798">
    <property type="term" value="F:hydrolase activity, acting on glycosyl bonds"/>
    <property type="evidence" value="ECO:0007669"/>
    <property type="project" value="UniProtKB-KW"/>
</dbReference>
<organism evidence="4 5">
    <name type="scientific">Paenibacillus puldeungensis</name>
    <dbReference type="NCBI Taxonomy" id="696536"/>
    <lineage>
        <taxon>Bacteria</taxon>
        <taxon>Bacillati</taxon>
        <taxon>Bacillota</taxon>
        <taxon>Bacilli</taxon>
        <taxon>Bacillales</taxon>
        <taxon>Paenibacillaceae</taxon>
        <taxon>Paenibacillus</taxon>
    </lineage>
</organism>
<dbReference type="PANTHER" id="PTHR46832:SF2">
    <property type="entry name" value="FUTALOSINE HYDROLASE"/>
    <property type="match status" value="1"/>
</dbReference>
<dbReference type="EMBL" id="JBHTLM010000018">
    <property type="protein sequence ID" value="MFD1178597.1"/>
    <property type="molecule type" value="Genomic_DNA"/>
</dbReference>
<evidence type="ECO:0000313" key="5">
    <source>
        <dbReference type="Proteomes" id="UP001597262"/>
    </source>
</evidence>
<dbReference type="Proteomes" id="UP001597262">
    <property type="component" value="Unassembled WGS sequence"/>
</dbReference>
<accession>A0ABW3S1D1</accession>
<evidence type="ECO:0000256" key="2">
    <source>
        <dbReference type="NCBIfam" id="TIGR03664"/>
    </source>
</evidence>
<keyword evidence="4" id="KW-0326">Glycosidase</keyword>
<reference evidence="5" key="1">
    <citation type="journal article" date="2019" name="Int. J. Syst. Evol. Microbiol.">
        <title>The Global Catalogue of Microorganisms (GCM) 10K type strain sequencing project: providing services to taxonomists for standard genome sequencing and annotation.</title>
        <authorList>
            <consortium name="The Broad Institute Genomics Platform"/>
            <consortium name="The Broad Institute Genome Sequencing Center for Infectious Disease"/>
            <person name="Wu L."/>
            <person name="Ma J."/>
        </authorList>
    </citation>
    <scope>NUCLEOTIDE SEQUENCE [LARGE SCALE GENOMIC DNA]</scope>
    <source>
        <strain evidence="5">CCUG 59189</strain>
    </source>
</reference>
<dbReference type="Gene3D" id="3.40.50.1580">
    <property type="entry name" value="Nucleoside phosphorylase domain"/>
    <property type="match status" value="1"/>
</dbReference>
<dbReference type="NCBIfam" id="TIGR03664">
    <property type="entry name" value="fut_nucase"/>
    <property type="match status" value="1"/>
</dbReference>
<comment type="catalytic activity">
    <reaction evidence="1">
        <text>futalosine + H2O = dehypoxanthine futalosine + hypoxanthine</text>
        <dbReference type="Rhea" id="RHEA:25904"/>
        <dbReference type="ChEBI" id="CHEBI:15377"/>
        <dbReference type="ChEBI" id="CHEBI:17368"/>
        <dbReference type="ChEBI" id="CHEBI:58863"/>
        <dbReference type="ChEBI" id="CHEBI:58864"/>
        <dbReference type="EC" id="3.2.2.26"/>
    </reaction>
</comment>
<dbReference type="InterPro" id="IPR035994">
    <property type="entry name" value="Nucleoside_phosphorylase_sf"/>
</dbReference>
<keyword evidence="1" id="KW-0474">Menaquinone biosynthesis</keyword>
<dbReference type="InterPro" id="IPR000845">
    <property type="entry name" value="Nucleoside_phosphorylase_d"/>
</dbReference>
<comment type="caution">
    <text evidence="4">The sequence shown here is derived from an EMBL/GenBank/DDBJ whole genome shotgun (WGS) entry which is preliminary data.</text>
</comment>
<dbReference type="InterPro" id="IPR019963">
    <property type="entry name" value="FL_hydrolase_MqnB"/>
</dbReference>
<evidence type="ECO:0000259" key="3">
    <source>
        <dbReference type="Pfam" id="PF01048"/>
    </source>
</evidence>
<keyword evidence="5" id="KW-1185">Reference proteome</keyword>
<dbReference type="RefSeq" id="WP_379321035.1">
    <property type="nucleotide sequence ID" value="NZ_JBHTLM010000018.1"/>
</dbReference>
<comment type="similarity">
    <text evidence="1">Belongs to the PNP/UDP phosphorylase family. Futalosine hydrolase subfamily.</text>
</comment>
<dbReference type="SUPFAM" id="SSF53167">
    <property type="entry name" value="Purine and uridine phosphorylases"/>
    <property type="match status" value="1"/>
</dbReference>
<keyword evidence="1 4" id="KW-0378">Hydrolase</keyword>
<comment type="pathway">
    <text evidence="1">Quinol/quinone metabolism; menaquinone biosynthesis.</text>
</comment>
<evidence type="ECO:0000256" key="1">
    <source>
        <dbReference type="HAMAP-Rule" id="MF_00991"/>
    </source>
</evidence>
<sequence>MKVLIMTAVEAEREAVIRGLGASDGFEVRLAGVGPAGAAAATAAELARSHYDLVISAGIGGGFPGIADIGSLVVASDIIAADLGAESPEGFVSVEELGFGSSRISVKYDLSIRWLDLLKYAGLAVHYGPVLTLSTVTGTAETAEELSQRISGAAAEAMEGFGVAEAARQLGIPIMELRAISNLVGPRQRDLWRIDKALLALEQACSLLPEVLKC</sequence>
<name>A0ABW3S1D1_9BACL</name>
<evidence type="ECO:0000313" key="4">
    <source>
        <dbReference type="EMBL" id="MFD1178597.1"/>
    </source>
</evidence>
<feature type="domain" description="Nucleoside phosphorylase" evidence="3">
    <location>
        <begin position="31"/>
        <end position="203"/>
    </location>
</feature>
<dbReference type="Pfam" id="PF01048">
    <property type="entry name" value="PNP_UDP_1"/>
    <property type="match status" value="1"/>
</dbReference>